<evidence type="ECO:0000256" key="3">
    <source>
        <dbReference type="ARBA" id="ARBA00022448"/>
    </source>
</evidence>
<dbReference type="EMBL" id="QZCG01000027">
    <property type="protein sequence ID" value="RJE81868.1"/>
    <property type="molecule type" value="Genomic_DNA"/>
</dbReference>
<keyword evidence="4" id="KW-0406">Ion transport</keyword>
<dbReference type="PANTHER" id="PTHR30532">
    <property type="entry name" value="IRON III DICITRATE-BINDING PERIPLASMIC PROTEIN"/>
    <property type="match status" value="1"/>
</dbReference>
<dbReference type="InterPro" id="IPR033870">
    <property type="entry name" value="FatB"/>
</dbReference>
<feature type="signal peptide" evidence="6">
    <location>
        <begin position="1"/>
        <end position="20"/>
    </location>
</feature>
<protein>
    <submittedName>
        <fullName evidence="8">Siderophore ABC transporter substrate-binding protein</fullName>
    </submittedName>
</protein>
<evidence type="ECO:0000259" key="7">
    <source>
        <dbReference type="PROSITE" id="PS50983"/>
    </source>
</evidence>
<reference evidence="9" key="1">
    <citation type="submission" date="2018-09" db="EMBL/GenBank/DDBJ databases">
        <title>Acidovorax cavernicola nov. sp. isolated from Gruta de las Maravillas (Aracena, Spain).</title>
        <authorList>
            <person name="Jurado V."/>
            <person name="Gutierrez-Patricio S."/>
            <person name="Gonzalez-Pimentel J.L."/>
            <person name="Miller A.Z."/>
            <person name="Laiz L."/>
            <person name="Saiz-Jimenez C."/>
        </authorList>
    </citation>
    <scope>NUCLEOTIDE SEQUENCE [LARGE SCALE GENOMIC DNA]</scope>
    <source>
        <strain evidence="9">1011MAR3C25</strain>
    </source>
</reference>
<dbReference type="CDD" id="cd01140">
    <property type="entry name" value="FatB"/>
    <property type="match status" value="1"/>
</dbReference>
<dbReference type="InterPro" id="IPR051313">
    <property type="entry name" value="Bact_iron-sidero_bind"/>
</dbReference>
<evidence type="ECO:0000256" key="4">
    <source>
        <dbReference type="ARBA" id="ARBA00022496"/>
    </source>
</evidence>
<evidence type="ECO:0000256" key="2">
    <source>
        <dbReference type="ARBA" id="ARBA00008814"/>
    </source>
</evidence>
<dbReference type="Proteomes" id="UP000284202">
    <property type="component" value="Unassembled WGS sequence"/>
</dbReference>
<evidence type="ECO:0000313" key="9">
    <source>
        <dbReference type="Proteomes" id="UP000284202"/>
    </source>
</evidence>
<keyword evidence="4" id="KW-0410">Iron transport</keyword>
<comment type="similarity">
    <text evidence="2">Belongs to the bacterial solute-binding protein 8 family.</text>
</comment>
<dbReference type="OrthoDB" id="63946at2"/>
<evidence type="ECO:0000256" key="1">
    <source>
        <dbReference type="ARBA" id="ARBA00004196"/>
    </source>
</evidence>
<dbReference type="PROSITE" id="PS50983">
    <property type="entry name" value="FE_B12_PBP"/>
    <property type="match status" value="1"/>
</dbReference>
<evidence type="ECO:0000256" key="6">
    <source>
        <dbReference type="SAM" id="SignalP"/>
    </source>
</evidence>
<evidence type="ECO:0000313" key="8">
    <source>
        <dbReference type="EMBL" id="RJE81868.1"/>
    </source>
</evidence>
<accession>A0A418SLN1</accession>
<dbReference type="GO" id="GO:0030288">
    <property type="term" value="C:outer membrane-bounded periplasmic space"/>
    <property type="evidence" value="ECO:0007669"/>
    <property type="project" value="TreeGrafter"/>
</dbReference>
<dbReference type="SUPFAM" id="SSF53807">
    <property type="entry name" value="Helical backbone' metal receptor"/>
    <property type="match status" value="1"/>
</dbReference>
<dbReference type="AlphaFoldDB" id="A0A418SLN1"/>
<organism evidence="8 9">
    <name type="scientific">Paracoccus onubensis</name>
    <dbReference type="NCBI Taxonomy" id="1675788"/>
    <lineage>
        <taxon>Bacteria</taxon>
        <taxon>Pseudomonadati</taxon>
        <taxon>Pseudomonadota</taxon>
        <taxon>Alphaproteobacteria</taxon>
        <taxon>Rhodobacterales</taxon>
        <taxon>Paracoccaceae</taxon>
        <taxon>Paracoccus</taxon>
    </lineage>
</organism>
<dbReference type="PANTHER" id="PTHR30532:SF28">
    <property type="entry name" value="PETROBACTIN-BINDING PROTEIN YCLQ"/>
    <property type="match status" value="1"/>
</dbReference>
<keyword evidence="5 6" id="KW-0732">Signal</keyword>
<comment type="caution">
    <text evidence="8">The sequence shown here is derived from an EMBL/GenBank/DDBJ whole genome shotgun (WGS) entry which is preliminary data.</text>
</comment>
<dbReference type="InterPro" id="IPR002491">
    <property type="entry name" value="ABC_transptr_periplasmic_BD"/>
</dbReference>
<name>A0A418SLN1_9RHOB</name>
<keyword evidence="4" id="KW-0408">Iron</keyword>
<comment type="subcellular location">
    <subcellularLocation>
        <location evidence="1">Cell envelope</location>
    </subcellularLocation>
</comment>
<dbReference type="GO" id="GO:1901678">
    <property type="term" value="P:iron coordination entity transport"/>
    <property type="evidence" value="ECO:0007669"/>
    <property type="project" value="UniProtKB-ARBA"/>
</dbReference>
<dbReference type="Pfam" id="PF01497">
    <property type="entry name" value="Peripla_BP_2"/>
    <property type="match status" value="1"/>
</dbReference>
<dbReference type="Gene3D" id="3.40.50.1980">
    <property type="entry name" value="Nitrogenase molybdenum iron protein domain"/>
    <property type="match status" value="2"/>
</dbReference>
<evidence type="ECO:0000256" key="5">
    <source>
        <dbReference type="ARBA" id="ARBA00022729"/>
    </source>
</evidence>
<keyword evidence="3" id="KW-0813">Transport</keyword>
<sequence>MRCLILPGLLTVALTSAALADEVTIPTAQGEVSVAADPKVIAVLDMAAIDTLQALGVMPDGRPNELYIDYLPDVEEAAAPVGTLFEPNLEALAVLDPDLIIIGGRSAGQLESVSQIAPSIDMTIGIDLISDAKARLSAYGTLFGKEDQAAEMTAALDEKLAKTREAGKGKGSALMVMTNGPKMAAYGTNSRFGWIFDATGLEEASNGLKGDTHGDAITHEFIAEADPDWLIVLDRSVAVGEGGQSAEATLKSPLIAETKAWKSGQIIYLDPASSYISGGGYRSLSTGLEQLAKALNSVSEN</sequence>
<feature type="chain" id="PRO_5019574395" evidence="6">
    <location>
        <begin position="21"/>
        <end position="301"/>
    </location>
</feature>
<feature type="domain" description="Fe/B12 periplasmic-binding" evidence="7">
    <location>
        <begin position="40"/>
        <end position="299"/>
    </location>
</feature>
<proteinExistence type="inferred from homology"/>
<keyword evidence="9" id="KW-1185">Reference proteome</keyword>
<dbReference type="RefSeq" id="WP_119752168.1">
    <property type="nucleotide sequence ID" value="NZ_QZCG01000027.1"/>
</dbReference>
<gene>
    <name evidence="8" type="ORF">D3P04_22720</name>
</gene>